<evidence type="ECO:0000256" key="4">
    <source>
        <dbReference type="SAM" id="MobiDB-lite"/>
    </source>
</evidence>
<reference evidence="6" key="1">
    <citation type="submission" date="2025-08" db="UniProtKB">
        <authorList>
            <consortium name="RefSeq"/>
        </authorList>
    </citation>
    <scope>IDENTIFICATION</scope>
    <source>
        <tissue evidence="6">Muscle</tissue>
    </source>
</reference>
<proteinExistence type="predicted"/>
<dbReference type="GO" id="GO:0061630">
    <property type="term" value="F:ubiquitin protein ligase activity"/>
    <property type="evidence" value="ECO:0007669"/>
    <property type="project" value="TreeGrafter"/>
</dbReference>
<dbReference type="SMART" id="SM00119">
    <property type="entry name" value="HECTc"/>
    <property type="match status" value="1"/>
</dbReference>
<keyword evidence="3" id="KW-0833">Ubl conjugation pathway</keyword>
<dbReference type="KEGG" id="ccar:109112305"/>
<dbReference type="Proteomes" id="UP001155660">
    <property type="component" value="Chromosome B13"/>
</dbReference>
<dbReference type="GO" id="GO:0000209">
    <property type="term" value="P:protein polyubiquitination"/>
    <property type="evidence" value="ECO:0007669"/>
    <property type="project" value="TreeGrafter"/>
</dbReference>
<evidence type="ECO:0000256" key="3">
    <source>
        <dbReference type="PROSITE-ProRule" id="PRU00104"/>
    </source>
</evidence>
<dbReference type="Pfam" id="PF00632">
    <property type="entry name" value="HECT"/>
    <property type="match status" value="1"/>
</dbReference>
<evidence type="ECO:0000256" key="1">
    <source>
        <dbReference type="ARBA" id="ARBA00022679"/>
    </source>
</evidence>
<dbReference type="RefSeq" id="XP_042593598.1">
    <property type="nucleotide sequence ID" value="XM_042737664.1"/>
</dbReference>
<protein>
    <submittedName>
        <fullName evidence="6">Uncharacterized protein LOC109112305</fullName>
    </submittedName>
</protein>
<dbReference type="SMR" id="A0A9Q9X1P9"/>
<keyword evidence="1" id="KW-0808">Transferase</keyword>
<dbReference type="GO" id="GO:0006511">
    <property type="term" value="P:ubiquitin-dependent protein catabolic process"/>
    <property type="evidence" value="ECO:0007669"/>
    <property type="project" value="TreeGrafter"/>
</dbReference>
<evidence type="ECO:0000313" key="6">
    <source>
        <dbReference type="RefSeq" id="XP_042593598.1"/>
    </source>
</evidence>
<evidence type="ECO:0000256" key="2">
    <source>
        <dbReference type="ARBA" id="ARBA00022737"/>
    </source>
</evidence>
<feature type="domain" description="HECT" evidence="5">
    <location>
        <begin position="410"/>
        <end position="744"/>
    </location>
</feature>
<dbReference type="PROSITE" id="PS50237">
    <property type="entry name" value="HECT"/>
    <property type="match status" value="1"/>
</dbReference>
<dbReference type="PANTHER" id="PTHR11254:SF363">
    <property type="entry name" value="E3 UBIQUITIN-PROTEIN LIGASE HACE1"/>
    <property type="match status" value="1"/>
</dbReference>
<dbReference type="AlphaFoldDB" id="A0A9Q9X1P9"/>
<name>A0A9Q9X1P9_CYPCA</name>
<feature type="region of interest" description="Disordered" evidence="4">
    <location>
        <begin position="257"/>
        <end position="301"/>
    </location>
</feature>
<feature type="active site" description="Glycyl thioester intermediate" evidence="3">
    <location>
        <position position="712"/>
    </location>
</feature>
<dbReference type="OrthoDB" id="2384350at2759"/>
<dbReference type="PANTHER" id="PTHR11254">
    <property type="entry name" value="HECT DOMAIN UBIQUITIN-PROTEIN LIGASE"/>
    <property type="match status" value="1"/>
</dbReference>
<sequence>MSGVPNNFRRRLSGIRDRINAQLDSLLEASPAELGEQSLVDRFEMFRNEQPLHGPARPRRTRRRNVTCTFKVTLLRTGIDRLSSLRDAIASQRLVVQREQSETQFAEILRSTFPQLQGREFELCRVDAQRQVSRLSLESKTPAAIIGSGQLGRSALYVQEKSTYALAQVNSSPAPAVASFSSPAVASFSAPAVASFSAPAPAVASSPAPAPAVASFSAPAPAVASSPAPAPAVASSPAPAPAVASFSAPAPAVASSPAPAPAVASSPAPAPAVASSPAPAPAVASSPAPAPAVASSPAPAPAVASSPAPAPAVASFSSPAVASFSAPAVASSAAPAPAVASSPEVSVAFSLLSPDTDIYISDEDEYDVDLKSLLNTMSNKVDFTAAPISNQINVTRCNILDSGIRAFRRQRFNPEAKLDVVFRDADGIGEGAADEGGPTREFLTLLMREIHSCEIFDGEDWKKTLACNSKALYNGMYKIVGRMIAVCLIHGGVEPNFFSERLFCQVCNLQPPVPDLQEIADYDFRAKMTKIQLAQNVNEAQCAIMEASDQLSMLGSLWHIQTLEDRDNLVESATKFFIENRLRDSLEQFKEGLECLGLLHLMQKHPQLFKEVFMYEEKPLLAEDISALFKAELSPVGSNRRVVESRTICFWRDWLIEVEEGTAYPLTLDKILGFVSGSTAIPRLGFPVEPKLEFLHPQENEAPKIFPEANTCSIVLRLPIHPSYELFRENMESGILQSPTFGVM</sequence>
<gene>
    <name evidence="6" type="primary">LOC109112305</name>
</gene>
<organism evidence="6">
    <name type="scientific">Cyprinus carpio</name>
    <name type="common">Common carp</name>
    <dbReference type="NCBI Taxonomy" id="7962"/>
    <lineage>
        <taxon>Eukaryota</taxon>
        <taxon>Metazoa</taxon>
        <taxon>Chordata</taxon>
        <taxon>Craniata</taxon>
        <taxon>Vertebrata</taxon>
        <taxon>Euteleostomi</taxon>
        <taxon>Actinopterygii</taxon>
        <taxon>Neopterygii</taxon>
        <taxon>Teleostei</taxon>
        <taxon>Ostariophysi</taxon>
        <taxon>Cypriniformes</taxon>
        <taxon>Cyprinidae</taxon>
        <taxon>Cyprininae</taxon>
        <taxon>Cyprinus</taxon>
    </lineage>
</organism>
<dbReference type="GeneID" id="109112305"/>
<dbReference type="GO" id="GO:0000139">
    <property type="term" value="C:Golgi membrane"/>
    <property type="evidence" value="ECO:0007669"/>
    <property type="project" value="TreeGrafter"/>
</dbReference>
<dbReference type="GO" id="GO:0005634">
    <property type="term" value="C:nucleus"/>
    <property type="evidence" value="ECO:0007669"/>
    <property type="project" value="TreeGrafter"/>
</dbReference>
<dbReference type="GO" id="GO:0061025">
    <property type="term" value="P:membrane fusion"/>
    <property type="evidence" value="ECO:0007669"/>
    <property type="project" value="TreeGrafter"/>
</dbReference>
<accession>A0A9Q9X1P9</accession>
<keyword evidence="2" id="KW-0677">Repeat</keyword>
<dbReference type="InterPro" id="IPR000569">
    <property type="entry name" value="HECT_dom"/>
</dbReference>
<evidence type="ECO:0000259" key="5">
    <source>
        <dbReference type="PROSITE" id="PS50237"/>
    </source>
</evidence>
<dbReference type="InterPro" id="IPR050409">
    <property type="entry name" value="E3_ubiq-protein_ligase"/>
</dbReference>
<dbReference type="GO" id="GO:0007030">
    <property type="term" value="P:Golgi organization"/>
    <property type="evidence" value="ECO:0007669"/>
    <property type="project" value="TreeGrafter"/>
</dbReference>